<name>W9VMF1_9EURO</name>
<evidence type="ECO:0008006" key="5">
    <source>
        <dbReference type="Google" id="ProtNLM"/>
    </source>
</evidence>
<evidence type="ECO:0000256" key="1">
    <source>
        <dbReference type="SAM" id="MobiDB-lite"/>
    </source>
</evidence>
<dbReference type="OrthoDB" id="4160163at2759"/>
<evidence type="ECO:0000256" key="2">
    <source>
        <dbReference type="SAM" id="SignalP"/>
    </source>
</evidence>
<reference evidence="3 4" key="1">
    <citation type="submission" date="2013-03" db="EMBL/GenBank/DDBJ databases">
        <title>The Genome Sequence of Cladophialophora psammophila CBS 110553.</title>
        <authorList>
            <consortium name="The Broad Institute Genomics Platform"/>
            <person name="Cuomo C."/>
            <person name="de Hoog S."/>
            <person name="Gorbushina A."/>
            <person name="Walker B."/>
            <person name="Young S.K."/>
            <person name="Zeng Q."/>
            <person name="Gargeya S."/>
            <person name="Fitzgerald M."/>
            <person name="Haas B."/>
            <person name="Abouelleil A."/>
            <person name="Allen A.W."/>
            <person name="Alvarado L."/>
            <person name="Arachchi H.M."/>
            <person name="Berlin A.M."/>
            <person name="Chapman S.B."/>
            <person name="Gainer-Dewar J."/>
            <person name="Goldberg J."/>
            <person name="Griggs A."/>
            <person name="Gujja S."/>
            <person name="Hansen M."/>
            <person name="Howarth C."/>
            <person name="Imamovic A."/>
            <person name="Ireland A."/>
            <person name="Larimer J."/>
            <person name="McCowan C."/>
            <person name="Murphy C."/>
            <person name="Pearson M."/>
            <person name="Poon T.W."/>
            <person name="Priest M."/>
            <person name="Roberts A."/>
            <person name="Saif S."/>
            <person name="Shea T."/>
            <person name="Sisk P."/>
            <person name="Sykes S."/>
            <person name="Wortman J."/>
            <person name="Nusbaum C."/>
            <person name="Birren B."/>
        </authorList>
    </citation>
    <scope>NUCLEOTIDE SEQUENCE [LARGE SCALE GENOMIC DNA]</scope>
    <source>
        <strain evidence="3 4">CBS 110553</strain>
    </source>
</reference>
<organism evidence="3 4">
    <name type="scientific">Cladophialophora psammophila CBS 110553</name>
    <dbReference type="NCBI Taxonomy" id="1182543"/>
    <lineage>
        <taxon>Eukaryota</taxon>
        <taxon>Fungi</taxon>
        <taxon>Dikarya</taxon>
        <taxon>Ascomycota</taxon>
        <taxon>Pezizomycotina</taxon>
        <taxon>Eurotiomycetes</taxon>
        <taxon>Chaetothyriomycetidae</taxon>
        <taxon>Chaetothyriales</taxon>
        <taxon>Herpotrichiellaceae</taxon>
        <taxon>Cladophialophora</taxon>
    </lineage>
</organism>
<comment type="caution">
    <text evidence="3">The sequence shown here is derived from an EMBL/GenBank/DDBJ whole genome shotgun (WGS) entry which is preliminary data.</text>
</comment>
<evidence type="ECO:0000313" key="4">
    <source>
        <dbReference type="Proteomes" id="UP000019471"/>
    </source>
</evidence>
<dbReference type="InterPro" id="IPR024079">
    <property type="entry name" value="MetalloPept_cat_dom_sf"/>
</dbReference>
<dbReference type="RefSeq" id="XP_007752206.1">
    <property type="nucleotide sequence ID" value="XM_007754016.1"/>
</dbReference>
<feature type="chain" id="PRO_5004931365" description="Lysine-specific metallo-endopeptidase domain-containing protein" evidence="2">
    <location>
        <begin position="28"/>
        <end position="567"/>
    </location>
</feature>
<dbReference type="SUPFAM" id="SSF55486">
    <property type="entry name" value="Metalloproteases ('zincins'), catalytic domain"/>
    <property type="match status" value="1"/>
</dbReference>
<keyword evidence="4" id="KW-1185">Reference proteome</keyword>
<feature type="signal peptide" evidence="2">
    <location>
        <begin position="1"/>
        <end position="27"/>
    </location>
</feature>
<dbReference type="eggNOG" id="KOG2806">
    <property type="taxonomic scope" value="Eukaryota"/>
</dbReference>
<dbReference type="STRING" id="1182543.W9VMF1"/>
<dbReference type="EMBL" id="AMGX01000058">
    <property type="protein sequence ID" value="EXJ53311.1"/>
    <property type="molecule type" value="Genomic_DNA"/>
</dbReference>
<protein>
    <recommendedName>
        <fullName evidence="5">Lysine-specific metallo-endopeptidase domain-containing protein</fullName>
    </recommendedName>
</protein>
<proteinExistence type="predicted"/>
<feature type="region of interest" description="Disordered" evidence="1">
    <location>
        <begin position="548"/>
        <end position="567"/>
    </location>
</feature>
<dbReference type="AlphaFoldDB" id="W9VMF1"/>
<accession>W9VMF1</accession>
<dbReference type="GeneID" id="19198133"/>
<dbReference type="GO" id="GO:0008237">
    <property type="term" value="F:metallopeptidase activity"/>
    <property type="evidence" value="ECO:0007669"/>
    <property type="project" value="InterPro"/>
</dbReference>
<evidence type="ECO:0000313" key="3">
    <source>
        <dbReference type="EMBL" id="EXJ53311.1"/>
    </source>
</evidence>
<dbReference type="Proteomes" id="UP000019471">
    <property type="component" value="Unassembled WGS sequence"/>
</dbReference>
<gene>
    <name evidence="3" type="ORF">A1O5_13451</name>
</gene>
<dbReference type="HOGENOM" id="CLU_480582_0_0_1"/>
<dbReference type="Gene3D" id="3.40.390.10">
    <property type="entry name" value="Collagenase (Catalytic Domain)"/>
    <property type="match status" value="1"/>
</dbReference>
<sequence>MFSKFLPSSIAICGLLIQFLTRSAVIAAQTLNEPGVDITDDQLNATYTHLTGFEGCASWQIRAIVQAFWDAAAVLNRNEIKGAIDWNSAAATEFLGAPFSQPLYNTIQGLYTHAATFEPSVISWPTDFLINTRCDDPRARCPCNIPTDTFAYTSNSGGSNNNGPMINFCPRFFLQSSLSNAKAAMHNSPPETKFNLALWSNQAETFLHEIFHIRPVASSPPNAQVRDLWIFLEGEQTWEPAYGAYYAKILSRVRDNAGIWVLQNAENLMYFAMSSYYASLEGYPSRPFAVDRPVGNPQARSYSTFYFENNTLHIQNRSDFSASAYTIPPASSTCGLDTDESSATITFVETSATFAADADYPATYQSSLNSWRSTCLPTGLTSPPQASASAAVEAFCQDSRIAGKVLSNETPYVDLPYAAEGVKGLLQLMVSWGAQNCGGWATLDTSTCKSMLTNVLETCKGAPGNVTTNCVVYSYHITESEKPDPSIPEEYIDRGEFSCIDTDTSDIGGASSSLAGTCTCSWSSNPSNFESYDKPSGVAKCSDITDVPNGGQIGQPQKRSLGRLWAG</sequence>
<keyword evidence="2" id="KW-0732">Signal</keyword>